<dbReference type="Proteomes" id="UP000067434">
    <property type="component" value="Chromosome"/>
</dbReference>
<dbReference type="HAMAP" id="MF_00316">
    <property type="entry name" value="MobA"/>
    <property type="match status" value="1"/>
</dbReference>
<evidence type="ECO:0000256" key="1">
    <source>
        <dbReference type="ARBA" id="ARBA00022490"/>
    </source>
</evidence>
<feature type="binding site" evidence="8">
    <location>
        <position position="22"/>
    </location>
    <ligand>
        <name>GTP</name>
        <dbReference type="ChEBI" id="CHEBI:37565"/>
    </ligand>
</feature>
<dbReference type="InterPro" id="IPR029044">
    <property type="entry name" value="Nucleotide-diphossugar_trans"/>
</dbReference>
<organism evidence="10 11">
    <name type="scientific">Infirmifilum uzonense</name>
    <dbReference type="NCBI Taxonomy" id="1550241"/>
    <lineage>
        <taxon>Archaea</taxon>
        <taxon>Thermoproteota</taxon>
        <taxon>Thermoprotei</taxon>
        <taxon>Thermofilales</taxon>
        <taxon>Thermofilaceae</taxon>
        <taxon>Infirmifilum</taxon>
    </lineage>
</organism>
<keyword evidence="2 8" id="KW-0808">Transferase</keyword>
<dbReference type="STRING" id="1550241.MA03_00600"/>
<protein>
    <recommendedName>
        <fullName evidence="8">Probable molybdenum cofactor guanylyltransferase</fullName>
        <shortName evidence="8">MoCo guanylyltransferase</shortName>
        <ecNumber evidence="8">2.7.7.77</ecNumber>
    </recommendedName>
    <alternativeName>
        <fullName evidence="8">GTP:molybdopterin guanylyltransferase</fullName>
    </alternativeName>
    <alternativeName>
        <fullName evidence="8">Mo-MPT guanylyltransferase</fullName>
    </alternativeName>
    <alternativeName>
        <fullName evidence="8">Molybdopterin guanylyltransferase</fullName>
    </alternativeName>
    <alternativeName>
        <fullName evidence="8">Molybdopterin-guanine dinucleotide synthase</fullName>
        <shortName evidence="8">MGD synthase</shortName>
    </alternativeName>
</protein>
<dbReference type="PATRIC" id="fig|1550241.5.peg.122"/>
<keyword evidence="6 8" id="KW-0342">GTP-binding</keyword>
<feature type="binding site" evidence="8">
    <location>
        <position position="105"/>
    </location>
    <ligand>
        <name>Mg(2+)</name>
        <dbReference type="ChEBI" id="CHEBI:18420"/>
    </ligand>
</feature>
<evidence type="ECO:0000256" key="8">
    <source>
        <dbReference type="HAMAP-Rule" id="MF_00316"/>
    </source>
</evidence>
<keyword evidence="4 8" id="KW-0547">Nucleotide-binding</keyword>
<dbReference type="Gene3D" id="3.90.550.10">
    <property type="entry name" value="Spore Coat Polysaccharide Biosynthesis Protein SpsA, Chain A"/>
    <property type="match status" value="1"/>
</dbReference>
<evidence type="ECO:0000256" key="5">
    <source>
        <dbReference type="ARBA" id="ARBA00022842"/>
    </source>
</evidence>
<dbReference type="GeneID" id="25400685"/>
<dbReference type="KEGG" id="thf:MA03_00600"/>
<keyword evidence="7 8" id="KW-0501">Molybdenum cofactor biosynthesis</keyword>
<comment type="subcellular location">
    <subcellularLocation>
        <location evidence="8">Cytoplasm</location>
    </subcellularLocation>
</comment>
<evidence type="ECO:0000313" key="11">
    <source>
        <dbReference type="Proteomes" id="UP000067434"/>
    </source>
</evidence>
<comment type="function">
    <text evidence="8">Transfers a GMP moiety from GTP to Mo-molybdopterin (Mo-MPT) cofactor (Moco or molybdenum cofactor) to form Mo-molybdopterin guanine dinucleotide (Mo-MGD) cofactor.</text>
</comment>
<dbReference type="PANTHER" id="PTHR19136:SF81">
    <property type="entry name" value="MOLYBDENUM COFACTOR GUANYLYLTRANSFERASE"/>
    <property type="match status" value="1"/>
</dbReference>
<accession>A0A0F7FH90</accession>
<dbReference type="AlphaFoldDB" id="A0A0F7FH90"/>
<dbReference type="InterPro" id="IPR025877">
    <property type="entry name" value="MobA-like_NTP_Trfase"/>
</dbReference>
<dbReference type="GO" id="GO:0046872">
    <property type="term" value="F:metal ion binding"/>
    <property type="evidence" value="ECO:0007669"/>
    <property type="project" value="UniProtKB-KW"/>
</dbReference>
<evidence type="ECO:0000256" key="3">
    <source>
        <dbReference type="ARBA" id="ARBA00022723"/>
    </source>
</evidence>
<gene>
    <name evidence="8" type="primary">mobA</name>
    <name evidence="10" type="ORF">MA03_00600</name>
</gene>
<feature type="binding site" evidence="8">
    <location>
        <position position="105"/>
    </location>
    <ligand>
        <name>GTP</name>
        <dbReference type="ChEBI" id="CHEBI:37565"/>
    </ligand>
</feature>
<reference evidence="10 11" key="1">
    <citation type="journal article" date="2015" name="Stand. Genomic Sci.">
        <title>Complete genome sequence of and proposal of Thermofilum uzonense sp. nov. a novel hyperthermophilic crenarchaeon and emended description of the genus Thermofilum.</title>
        <authorList>
            <person name="Toshchakov S.V."/>
            <person name="Korzhenkov A.A."/>
            <person name="Samarov N.I."/>
            <person name="Mazunin I.O."/>
            <person name="Mozhey O.I."/>
            <person name="Shmyr I.S."/>
            <person name="Derbikova K.S."/>
            <person name="Taranov E.A."/>
            <person name="Dominova I.N."/>
            <person name="Bonch-Osmolovskaya E.A."/>
            <person name="Patrushev M.V."/>
            <person name="Podosokorskaya O.A."/>
            <person name="Kublanov I.V."/>
        </authorList>
    </citation>
    <scope>NUCLEOTIDE SEQUENCE [LARGE SCALE GENOMIC DNA]</scope>
    <source>
        <strain evidence="10 11">1807-2</strain>
    </source>
</reference>
<comment type="caution">
    <text evidence="8">Lacks conserved residue(s) required for the propagation of feature annotation.</text>
</comment>
<comment type="cofactor">
    <cofactor evidence="8">
        <name>Mg(2+)</name>
        <dbReference type="ChEBI" id="CHEBI:18420"/>
    </cofactor>
</comment>
<evidence type="ECO:0000256" key="2">
    <source>
        <dbReference type="ARBA" id="ARBA00022679"/>
    </source>
</evidence>
<evidence type="ECO:0000256" key="6">
    <source>
        <dbReference type="ARBA" id="ARBA00023134"/>
    </source>
</evidence>
<dbReference type="Pfam" id="PF12804">
    <property type="entry name" value="NTP_transf_3"/>
    <property type="match status" value="1"/>
</dbReference>
<proteinExistence type="inferred from homology"/>
<comment type="catalytic activity">
    <reaction evidence="8">
        <text>Mo-molybdopterin + GTP + H(+) = Mo-molybdopterin guanine dinucleotide + diphosphate</text>
        <dbReference type="Rhea" id="RHEA:34243"/>
        <dbReference type="ChEBI" id="CHEBI:15378"/>
        <dbReference type="ChEBI" id="CHEBI:33019"/>
        <dbReference type="ChEBI" id="CHEBI:37565"/>
        <dbReference type="ChEBI" id="CHEBI:71302"/>
        <dbReference type="ChEBI" id="CHEBI:71310"/>
        <dbReference type="EC" id="2.7.7.77"/>
    </reaction>
</comment>
<dbReference type="GO" id="GO:0005737">
    <property type="term" value="C:cytoplasm"/>
    <property type="evidence" value="ECO:0007669"/>
    <property type="project" value="UniProtKB-SubCell"/>
</dbReference>
<evidence type="ECO:0000313" key="10">
    <source>
        <dbReference type="EMBL" id="AKG38088.1"/>
    </source>
</evidence>
<dbReference type="EC" id="2.7.7.77" evidence="8"/>
<dbReference type="EMBL" id="CP009961">
    <property type="protein sequence ID" value="AKG38088.1"/>
    <property type="molecule type" value="Genomic_DNA"/>
</dbReference>
<dbReference type="SUPFAM" id="SSF53448">
    <property type="entry name" value="Nucleotide-diphospho-sugar transferases"/>
    <property type="match status" value="1"/>
</dbReference>
<name>A0A0F7FH90_9CREN</name>
<evidence type="ECO:0000256" key="4">
    <source>
        <dbReference type="ARBA" id="ARBA00022741"/>
    </source>
</evidence>
<keyword evidence="1 8" id="KW-0963">Cytoplasm</keyword>
<keyword evidence="5 8" id="KW-0460">Magnesium</keyword>
<keyword evidence="11" id="KW-1185">Reference proteome</keyword>
<dbReference type="GO" id="GO:0061603">
    <property type="term" value="F:molybdenum cofactor guanylyltransferase activity"/>
    <property type="evidence" value="ECO:0007669"/>
    <property type="project" value="UniProtKB-EC"/>
</dbReference>
<keyword evidence="3 8" id="KW-0479">Metal-binding</keyword>
<dbReference type="PANTHER" id="PTHR19136">
    <property type="entry name" value="MOLYBDENUM COFACTOR GUANYLYLTRANSFERASE"/>
    <property type="match status" value="1"/>
</dbReference>
<dbReference type="CDD" id="cd02503">
    <property type="entry name" value="MobA"/>
    <property type="match status" value="1"/>
</dbReference>
<comment type="similarity">
    <text evidence="8">Belongs to the MobA family.</text>
</comment>
<feature type="domain" description="MobA-like NTP transferase" evidence="9">
    <location>
        <begin position="7"/>
        <end position="156"/>
    </location>
</feature>
<dbReference type="GO" id="GO:0005525">
    <property type="term" value="F:GTP binding"/>
    <property type="evidence" value="ECO:0007669"/>
    <property type="project" value="UniProtKB-UniRule"/>
</dbReference>
<comment type="domain">
    <text evidence="8">The N-terminal domain determines nucleotide recognition and specific binding, while the C-terminal domain determines the specific binding to the target protein.</text>
</comment>
<evidence type="ECO:0000259" key="9">
    <source>
        <dbReference type="Pfam" id="PF12804"/>
    </source>
</evidence>
<sequence length="210" mass="23398">MPWVEVALLAGGFAKRLGGMYKPLIRICDKPVLAALAMRLSSAFEKIIVVVHTKEQEELVSSALANIPGEIIIAVDEIRETAPIVGLYTAARNSTTSAFAVLPADAPFLKAETILNILKHLETFYDAVVPKWPNGYLEPLIASYRREALIRALNGLDNYGKSVTWLLAKIRTKYVDINALTPHPNLEFFNLNTPEDLAKAEEICRRLDYY</sequence>
<feature type="binding site" evidence="8">
    <location>
        <begin position="9"/>
        <end position="11"/>
    </location>
    <ligand>
        <name>GTP</name>
        <dbReference type="ChEBI" id="CHEBI:37565"/>
    </ligand>
</feature>
<dbReference type="InterPro" id="IPR013482">
    <property type="entry name" value="Molybde_CF_guanTrfase"/>
</dbReference>
<dbReference type="RefSeq" id="WP_052883414.1">
    <property type="nucleotide sequence ID" value="NZ_CP009961.1"/>
</dbReference>
<dbReference type="GO" id="GO:0006777">
    <property type="term" value="P:Mo-molybdopterin cofactor biosynthetic process"/>
    <property type="evidence" value="ECO:0007669"/>
    <property type="project" value="UniProtKB-KW"/>
</dbReference>
<dbReference type="HOGENOM" id="CLU_055597_2_2_2"/>
<evidence type="ECO:0000256" key="7">
    <source>
        <dbReference type="ARBA" id="ARBA00023150"/>
    </source>
</evidence>